<dbReference type="GO" id="GO:0035556">
    <property type="term" value="P:intracellular signal transduction"/>
    <property type="evidence" value="ECO:0007669"/>
    <property type="project" value="InterPro"/>
</dbReference>
<dbReference type="InterPro" id="IPR001054">
    <property type="entry name" value="A/G_cyclase"/>
</dbReference>
<dbReference type="PANTHER" id="PTHR43081">
    <property type="entry name" value="ADENYLATE CYCLASE, TERMINAL-DIFFERENTIATION SPECIFIC-RELATED"/>
    <property type="match status" value="1"/>
</dbReference>
<evidence type="ECO:0000313" key="2">
    <source>
        <dbReference type="EMBL" id="RDE22490.1"/>
    </source>
</evidence>
<dbReference type="InterPro" id="IPR029787">
    <property type="entry name" value="Nucleotide_cyclase"/>
</dbReference>
<dbReference type="PANTHER" id="PTHR43081:SF11">
    <property type="entry name" value="BLR2264 PROTEIN"/>
    <property type="match status" value="1"/>
</dbReference>
<dbReference type="SMART" id="SM00044">
    <property type="entry name" value="CYCc"/>
    <property type="match status" value="1"/>
</dbReference>
<dbReference type="Gene3D" id="3.30.70.1230">
    <property type="entry name" value="Nucleotide cyclase"/>
    <property type="match status" value="1"/>
</dbReference>
<dbReference type="GO" id="GO:0006171">
    <property type="term" value="P:cAMP biosynthetic process"/>
    <property type="evidence" value="ECO:0007669"/>
    <property type="project" value="TreeGrafter"/>
</dbReference>
<dbReference type="OrthoDB" id="9806704at2"/>
<dbReference type="Pfam" id="PF00211">
    <property type="entry name" value="Guanylate_cyc"/>
    <property type="match status" value="1"/>
</dbReference>
<dbReference type="AlphaFoldDB" id="A0A369WKB0"/>
<dbReference type="PROSITE" id="PS50125">
    <property type="entry name" value="GUANYLATE_CYCLASE_2"/>
    <property type="match status" value="1"/>
</dbReference>
<sequence>MHHADWSVEPILEWLMGDGRRLRCPGELTEQLGQQLLANGCPVARIRLSLRTLHPLVSGSSFTWWRDQNLVEEYRPPHSIQQSDDYLGSPVEYVQNTGRPIRYRLDSLEKTKQGHSLLRGLYDDGIRDYVAYPMYQVHSDSYTVFILATDDQAGFSDQALVQLEKLSRYLAPVMEVLSLDSSAKALLNTYLGERSGQRVLDGQVQRGDGEVIESVLWYSDLRNFTAISEQLPPPQLLKLLNCYFEKIKTAVNEHGGEIMRFIGDAMLIIFPADESRSPQQACWDALAAAKMAQRLVREANEELGSEGMPEIRYGLGLDLGRVIYGNVGAVDRLDFTVMGNAVNRAARLQELTKTNGFPLITSEAFAAQFDERAPCRFESCGRIELKGIAEPVKAFGMNY</sequence>
<dbReference type="EMBL" id="QQOH01000002">
    <property type="protein sequence ID" value="RDE22490.1"/>
    <property type="molecule type" value="Genomic_DNA"/>
</dbReference>
<gene>
    <name evidence="2" type="ORF">DV711_07760</name>
</gene>
<feature type="domain" description="Guanylate cyclase" evidence="1">
    <location>
        <begin position="215"/>
        <end position="349"/>
    </location>
</feature>
<name>A0A369WKB0_9GAMM</name>
<dbReference type="RefSeq" id="WP_114695115.1">
    <property type="nucleotide sequence ID" value="NZ_QQOH01000002.1"/>
</dbReference>
<dbReference type="InterPro" id="IPR050697">
    <property type="entry name" value="Adenylyl/Guanylyl_Cyclase_3/4"/>
</dbReference>
<comment type="caution">
    <text evidence="2">The sequence shown here is derived from an EMBL/GenBank/DDBJ whole genome shotgun (WGS) entry which is preliminary data.</text>
</comment>
<dbReference type="Proteomes" id="UP000253769">
    <property type="component" value="Unassembled WGS sequence"/>
</dbReference>
<accession>A0A369WKB0</accession>
<proteinExistence type="predicted"/>
<evidence type="ECO:0000313" key="3">
    <source>
        <dbReference type="Proteomes" id="UP000253769"/>
    </source>
</evidence>
<protein>
    <submittedName>
        <fullName evidence="2">Adenylate/guanylate cyclase domain-containing protein</fullName>
    </submittedName>
</protein>
<organism evidence="2 3">
    <name type="scientific">Motiliproteus coralliicola</name>
    <dbReference type="NCBI Taxonomy" id="2283196"/>
    <lineage>
        <taxon>Bacteria</taxon>
        <taxon>Pseudomonadati</taxon>
        <taxon>Pseudomonadota</taxon>
        <taxon>Gammaproteobacteria</taxon>
        <taxon>Oceanospirillales</taxon>
        <taxon>Oceanospirillaceae</taxon>
        <taxon>Motiliproteus</taxon>
    </lineage>
</organism>
<dbReference type="GO" id="GO:0004016">
    <property type="term" value="F:adenylate cyclase activity"/>
    <property type="evidence" value="ECO:0007669"/>
    <property type="project" value="UniProtKB-ARBA"/>
</dbReference>
<dbReference type="SUPFAM" id="SSF55073">
    <property type="entry name" value="Nucleotide cyclase"/>
    <property type="match status" value="1"/>
</dbReference>
<evidence type="ECO:0000259" key="1">
    <source>
        <dbReference type="PROSITE" id="PS50125"/>
    </source>
</evidence>
<dbReference type="CDD" id="cd07302">
    <property type="entry name" value="CHD"/>
    <property type="match status" value="1"/>
</dbReference>
<keyword evidence="3" id="KW-1185">Reference proteome</keyword>
<reference evidence="2 3" key="1">
    <citation type="submission" date="2018-07" db="EMBL/GenBank/DDBJ databases">
        <title>Motiliproteus coralliicola sp. nov., a bacterium isolated from Coral.</title>
        <authorList>
            <person name="Wang G."/>
        </authorList>
    </citation>
    <scope>NUCLEOTIDE SEQUENCE [LARGE SCALE GENOMIC DNA]</scope>
    <source>
        <strain evidence="2 3">C34</strain>
    </source>
</reference>